<reference evidence="8" key="1">
    <citation type="submission" date="2016-11" db="UniProtKB">
        <authorList>
            <consortium name="WormBaseParasite"/>
        </authorList>
    </citation>
    <scope>IDENTIFICATION</scope>
</reference>
<feature type="repeat" description="ANK" evidence="3">
    <location>
        <begin position="268"/>
        <end position="300"/>
    </location>
</feature>
<dbReference type="Gene3D" id="1.25.40.20">
    <property type="entry name" value="Ankyrin repeat-containing domain"/>
    <property type="match status" value="6"/>
</dbReference>
<keyword evidence="6" id="KW-0812">Transmembrane</keyword>
<accession>A0A1I7X7L6</accession>
<keyword evidence="6" id="KW-1133">Transmembrane helix</keyword>
<evidence type="ECO:0000313" key="7">
    <source>
        <dbReference type="Proteomes" id="UP000095283"/>
    </source>
</evidence>
<feature type="repeat" description="ANK" evidence="3">
    <location>
        <begin position="200"/>
        <end position="232"/>
    </location>
</feature>
<feature type="transmembrane region" description="Helical" evidence="6">
    <location>
        <begin position="1151"/>
        <end position="1173"/>
    </location>
</feature>
<protein>
    <submittedName>
        <fullName evidence="8">ANK_REP_REGION domain-containing protein</fullName>
    </submittedName>
</protein>
<dbReference type="Pfam" id="PF13637">
    <property type="entry name" value="Ank_4"/>
    <property type="match status" value="1"/>
</dbReference>
<feature type="repeat" description="ANK" evidence="3">
    <location>
        <begin position="776"/>
        <end position="808"/>
    </location>
</feature>
<feature type="repeat" description="ANK" evidence="3">
    <location>
        <begin position="38"/>
        <end position="70"/>
    </location>
</feature>
<sequence>MVLSSTTADLLSAILCENGSMLVDLLNNGTDLNKADDYGATPLHLAAFTGNENVVNLLIERGARLNAKDKHGLSPLHRAAEKNNTLVADILLKKDRTDVNGCTALHHAVYYGYLEIVENMLRYGADVNILDKCGRSAVHWMACGGNIEMLSLLQKAGADLSVRDRKGRTILHLAAMSGKSEFLGILLDVISLSIDVQDHSGYTPLHYAVHYGHSQTIRIIVNSGCDLSKQSSNGNTSLHIAASHTESAVVIDYLLTKFKNNPSPRNSDGMTPLHLASEWGKVTRVDALLAAGADPFMTSHSRATPLHCAAFSGHQLVVKHLLTSGADPNYQMEGGFTALHLAAHNAFLHITKTLLEMGADVEVRDNCGNTSLMLAAISDAQHGEFTVECLLEFKASVGVANDDGMTALHLAAAKGNGHTVERLLSAGGEADRPDALGRNALHLAVVHPFGSVAVHALCRSNVKCIERRDKKGFYPLHYAALQGNTAFCKYLLDMMECGIEMPSSGNPLHMTPLHLAAMRNQYKVIEEIVAAIKKRIENAEHTYRKTSNVLQPVLACSDVKRRIPLHYAMKYGHLESVKVLLSDKGSELYLNWADKDEVTPMHLAAWNCRNSCISWVINQFRDKIGFNRKDSCGRDSNGVTALHIASALGDRDIVRLLLEGGADRFVTDRRGFTPADWAASRGQLEALEELAPAMPSSSRSSVDSAFGTGDGSNNTSKDSAAIAVQADQSLRSLHSAVGSPGLLLSSFSGHLHCLTYLLELPLFWLLPRLMSSRDPNGRTALHLAALQGHYECVEYLTENGADLDSTDYKGWTPLMCSVQLPNSVNTLEYLLHKGADVSKIDNDGNTVLHHCCISKNEDAGKVLVEHLSSFDTDRTICNTANNRKQTALHIATSNGLIDFVLMFIPFASNSIWAKASDENDRVPLTCPMGDSEVAECMEVLLSFMLDSPAPPLDGSMLSVTDRSSLGERWAERVRLFETVAELKRRIWRRKRIVPSKQAIVYAGLFNVYFLKEFWTTLFFRGCSAAEDTSAKESSAGETEREHDDEIGRERLARLAEASSTSRHLRRMRTNSQSTNRDFSLLPEMCNLEGSSGNVDLVCREADLSIAIPIDKNLRVDSPLEEIPSEDPSELSSGMIICNLSNEFRKLKLGQLVFVAGLSVVACVHFVLAVLLIVGAAKHYAHDIDQLSHIRAPKYAPNSSK</sequence>
<feature type="region of interest" description="Disordered" evidence="5">
    <location>
        <begin position="692"/>
        <end position="714"/>
    </location>
</feature>
<evidence type="ECO:0000256" key="2">
    <source>
        <dbReference type="ARBA" id="ARBA00023043"/>
    </source>
</evidence>
<feature type="repeat" description="ANK" evidence="3">
    <location>
        <begin position="71"/>
        <end position="94"/>
    </location>
</feature>
<feature type="coiled-coil region" evidence="4">
    <location>
        <begin position="515"/>
        <end position="542"/>
    </location>
</feature>
<name>A0A1I7X7L6_HETBA</name>
<feature type="repeat" description="ANK" evidence="3">
    <location>
        <begin position="637"/>
        <end position="669"/>
    </location>
</feature>
<feature type="repeat" description="ANK" evidence="3">
    <location>
        <begin position="166"/>
        <end position="188"/>
    </location>
</feature>
<dbReference type="InterPro" id="IPR002110">
    <property type="entry name" value="Ankyrin_rpt"/>
</dbReference>
<dbReference type="Proteomes" id="UP000095283">
    <property type="component" value="Unplaced"/>
</dbReference>
<keyword evidence="7" id="KW-1185">Reference proteome</keyword>
<evidence type="ECO:0000256" key="4">
    <source>
        <dbReference type="SAM" id="Coils"/>
    </source>
</evidence>
<keyword evidence="4" id="KW-0175">Coiled coil</keyword>
<organism evidence="7 8">
    <name type="scientific">Heterorhabditis bacteriophora</name>
    <name type="common">Entomopathogenic nematode worm</name>
    <dbReference type="NCBI Taxonomy" id="37862"/>
    <lineage>
        <taxon>Eukaryota</taxon>
        <taxon>Metazoa</taxon>
        <taxon>Ecdysozoa</taxon>
        <taxon>Nematoda</taxon>
        <taxon>Chromadorea</taxon>
        <taxon>Rhabditida</taxon>
        <taxon>Rhabditina</taxon>
        <taxon>Rhabditomorpha</taxon>
        <taxon>Strongyloidea</taxon>
        <taxon>Heterorhabditidae</taxon>
        <taxon>Heterorhabditis</taxon>
    </lineage>
</organism>
<dbReference type="PANTHER" id="PTHR24166:SF48">
    <property type="entry name" value="PROTEIN VAPYRIN"/>
    <property type="match status" value="1"/>
</dbReference>
<keyword evidence="1" id="KW-0677">Repeat</keyword>
<dbReference type="SMART" id="SM00248">
    <property type="entry name" value="ANK"/>
    <property type="match status" value="23"/>
</dbReference>
<dbReference type="Pfam" id="PF00023">
    <property type="entry name" value="Ank"/>
    <property type="match status" value="1"/>
</dbReference>
<feature type="repeat" description="ANK" evidence="3">
    <location>
        <begin position="809"/>
        <end position="842"/>
    </location>
</feature>
<evidence type="ECO:0000256" key="6">
    <source>
        <dbReference type="SAM" id="Phobius"/>
    </source>
</evidence>
<dbReference type="InterPro" id="IPR050889">
    <property type="entry name" value="Dendritic_Spine_Reg/Scaffold"/>
</dbReference>
<dbReference type="AlphaFoldDB" id="A0A1I7X7L6"/>
<dbReference type="PRINTS" id="PR01415">
    <property type="entry name" value="ANKYRIN"/>
</dbReference>
<evidence type="ECO:0000256" key="3">
    <source>
        <dbReference type="PROSITE-ProRule" id="PRU00023"/>
    </source>
</evidence>
<feature type="repeat" description="ANK" evidence="3">
    <location>
        <begin position="301"/>
        <end position="333"/>
    </location>
</feature>
<evidence type="ECO:0000256" key="1">
    <source>
        <dbReference type="ARBA" id="ARBA00022737"/>
    </source>
</evidence>
<dbReference type="WBParaSite" id="Hba_13475">
    <property type="protein sequence ID" value="Hba_13475"/>
    <property type="gene ID" value="Hba_13475"/>
</dbReference>
<feature type="repeat" description="ANK" evidence="3">
    <location>
        <begin position="471"/>
        <end position="493"/>
    </location>
</feature>
<dbReference type="SUPFAM" id="SSF48403">
    <property type="entry name" value="Ankyrin repeat"/>
    <property type="match status" value="3"/>
</dbReference>
<dbReference type="Pfam" id="PF12796">
    <property type="entry name" value="Ank_2"/>
    <property type="match status" value="7"/>
</dbReference>
<evidence type="ECO:0000256" key="5">
    <source>
        <dbReference type="SAM" id="MobiDB-lite"/>
    </source>
</evidence>
<keyword evidence="6" id="KW-0472">Membrane</keyword>
<feature type="repeat" description="ANK" evidence="3">
    <location>
        <begin position="100"/>
        <end position="132"/>
    </location>
</feature>
<dbReference type="PROSITE" id="PS50088">
    <property type="entry name" value="ANK_REPEAT"/>
    <property type="match status" value="14"/>
</dbReference>
<feature type="repeat" description="ANK" evidence="3">
    <location>
        <begin position="334"/>
        <end position="366"/>
    </location>
</feature>
<dbReference type="InterPro" id="IPR036770">
    <property type="entry name" value="Ankyrin_rpt-contain_sf"/>
</dbReference>
<feature type="repeat" description="ANK" evidence="3">
    <location>
        <begin position="133"/>
        <end position="165"/>
    </location>
</feature>
<evidence type="ECO:0000313" key="8">
    <source>
        <dbReference type="WBParaSite" id="Hba_13475"/>
    </source>
</evidence>
<keyword evidence="2 3" id="KW-0040">ANK repeat</keyword>
<proteinExistence type="predicted"/>
<dbReference type="PANTHER" id="PTHR24166">
    <property type="entry name" value="ROLLING PEBBLES, ISOFORM B"/>
    <property type="match status" value="1"/>
</dbReference>
<feature type="repeat" description="ANK" evidence="3">
    <location>
        <begin position="403"/>
        <end position="435"/>
    </location>
</feature>
<dbReference type="PROSITE" id="PS50297">
    <property type="entry name" value="ANK_REP_REGION"/>
    <property type="match status" value="13"/>
</dbReference>